<dbReference type="Proteomes" id="UP001488805">
    <property type="component" value="Unassembled WGS sequence"/>
</dbReference>
<keyword evidence="2" id="KW-1185">Reference proteome</keyword>
<reference evidence="1 2" key="1">
    <citation type="journal article" date="2024" name="Genome Biol. Evol.">
        <title>Chromosome-level genome assembly of the viviparous eelpout Zoarces viviparus.</title>
        <authorList>
            <person name="Fuhrmann N."/>
            <person name="Brasseur M.V."/>
            <person name="Bakowski C.E."/>
            <person name="Podsiadlowski L."/>
            <person name="Prost S."/>
            <person name="Krehenwinkel H."/>
            <person name="Mayer C."/>
        </authorList>
    </citation>
    <scope>NUCLEOTIDE SEQUENCE [LARGE SCALE GENOMIC DNA]</scope>
    <source>
        <strain evidence="1">NO-MEL_2022_Ind0_liver</strain>
    </source>
</reference>
<gene>
    <name evidence="1" type="ORF">VZT92_001899</name>
</gene>
<evidence type="ECO:0000313" key="2">
    <source>
        <dbReference type="Proteomes" id="UP001488805"/>
    </source>
</evidence>
<sequence length="118" mass="12557">MTSSLTVSDSDDPDVLWSGTQIQMWISEKALLLWKTVFLSNEKATESVGLCSRSATAKPGNHSHPGVIDMAAPPLSGWGRDTLRAITDIQASSGNTPLTCSATGTYSQHQCVASTVEF</sequence>
<name>A0AAW1G4T7_ZOAVI</name>
<protein>
    <submittedName>
        <fullName evidence="1">Uncharacterized protein</fullName>
    </submittedName>
</protein>
<accession>A0AAW1G4T7</accession>
<dbReference type="EMBL" id="JBCEZU010000002">
    <property type="protein sequence ID" value="KAK9541881.1"/>
    <property type="molecule type" value="Genomic_DNA"/>
</dbReference>
<organism evidence="1 2">
    <name type="scientific">Zoarces viviparus</name>
    <name type="common">Viviparous eelpout</name>
    <name type="synonym">Blennius viviparus</name>
    <dbReference type="NCBI Taxonomy" id="48416"/>
    <lineage>
        <taxon>Eukaryota</taxon>
        <taxon>Metazoa</taxon>
        <taxon>Chordata</taxon>
        <taxon>Craniata</taxon>
        <taxon>Vertebrata</taxon>
        <taxon>Euteleostomi</taxon>
        <taxon>Actinopterygii</taxon>
        <taxon>Neopterygii</taxon>
        <taxon>Teleostei</taxon>
        <taxon>Neoteleostei</taxon>
        <taxon>Acanthomorphata</taxon>
        <taxon>Eupercaria</taxon>
        <taxon>Perciformes</taxon>
        <taxon>Cottioidei</taxon>
        <taxon>Zoarcales</taxon>
        <taxon>Zoarcidae</taxon>
        <taxon>Zoarcinae</taxon>
        <taxon>Zoarces</taxon>
    </lineage>
</organism>
<comment type="caution">
    <text evidence="1">The sequence shown here is derived from an EMBL/GenBank/DDBJ whole genome shotgun (WGS) entry which is preliminary data.</text>
</comment>
<evidence type="ECO:0000313" key="1">
    <source>
        <dbReference type="EMBL" id="KAK9541881.1"/>
    </source>
</evidence>
<proteinExistence type="predicted"/>
<dbReference type="AlphaFoldDB" id="A0AAW1G4T7"/>